<accession>A0A378V1L7</accession>
<protein>
    <submittedName>
        <fullName evidence="2">Uncharacterized protein</fullName>
    </submittedName>
</protein>
<evidence type="ECO:0000313" key="3">
    <source>
        <dbReference type="Proteomes" id="UP000255389"/>
    </source>
</evidence>
<reference evidence="2 3" key="1">
    <citation type="submission" date="2018-06" db="EMBL/GenBank/DDBJ databases">
        <authorList>
            <consortium name="Pathogen Informatics"/>
            <person name="Doyle S."/>
        </authorList>
    </citation>
    <scope>NUCLEOTIDE SEQUENCE [LARGE SCALE GENOMIC DNA]</scope>
    <source>
        <strain evidence="2 3">NCTC1542</strain>
    </source>
</reference>
<sequence length="34" mass="3718">MQTGDTCNQPPEFGFGRFVLPGKEFNGSGEQREG</sequence>
<dbReference type="Proteomes" id="UP000255389">
    <property type="component" value="Unassembled WGS sequence"/>
</dbReference>
<dbReference type="EMBL" id="UGQY01000004">
    <property type="protein sequence ID" value="SUA04208.1"/>
    <property type="molecule type" value="Genomic_DNA"/>
</dbReference>
<name>A0A378V1L7_MYCFO</name>
<organism evidence="2 3">
    <name type="scientific">Mycolicibacterium fortuitum</name>
    <name type="common">Mycobacterium fortuitum</name>
    <dbReference type="NCBI Taxonomy" id="1766"/>
    <lineage>
        <taxon>Bacteria</taxon>
        <taxon>Bacillati</taxon>
        <taxon>Actinomycetota</taxon>
        <taxon>Actinomycetes</taxon>
        <taxon>Mycobacteriales</taxon>
        <taxon>Mycobacteriaceae</taxon>
        <taxon>Mycolicibacterium</taxon>
    </lineage>
</organism>
<evidence type="ECO:0000256" key="1">
    <source>
        <dbReference type="SAM" id="MobiDB-lite"/>
    </source>
</evidence>
<gene>
    <name evidence="2" type="ORF">NCTC1542_05705</name>
</gene>
<feature type="region of interest" description="Disordered" evidence="1">
    <location>
        <begin position="1"/>
        <end position="34"/>
    </location>
</feature>
<proteinExistence type="predicted"/>
<dbReference type="AlphaFoldDB" id="A0A378V1L7"/>
<evidence type="ECO:0000313" key="2">
    <source>
        <dbReference type="EMBL" id="SUA04208.1"/>
    </source>
</evidence>